<organism evidence="1 2">
    <name type="scientific">Devosia rhizoryzae</name>
    <dbReference type="NCBI Taxonomy" id="2774137"/>
    <lineage>
        <taxon>Bacteria</taxon>
        <taxon>Pseudomonadati</taxon>
        <taxon>Pseudomonadota</taxon>
        <taxon>Alphaproteobacteria</taxon>
        <taxon>Hyphomicrobiales</taxon>
        <taxon>Devosiaceae</taxon>
        <taxon>Devosia</taxon>
    </lineage>
</organism>
<reference evidence="1 2" key="1">
    <citation type="submission" date="2021-01" db="EMBL/GenBank/DDBJ databases">
        <title>Genome seq and assembly of Devosia sp. LEGU1.</title>
        <authorList>
            <person name="Chhetri G."/>
        </authorList>
    </citation>
    <scope>NUCLEOTIDE SEQUENCE [LARGE SCALE GENOMIC DNA]</scope>
    <source>
        <strain evidence="1 2">LEGU1</strain>
    </source>
</reference>
<dbReference type="RefSeq" id="WP_201629662.1">
    <property type="nucleotide sequence ID" value="NZ_CP068046.1"/>
</dbReference>
<proteinExistence type="predicted"/>
<keyword evidence="2" id="KW-1185">Reference proteome</keyword>
<dbReference type="EMBL" id="CP068046">
    <property type="protein sequence ID" value="QQR37908.1"/>
    <property type="molecule type" value="Genomic_DNA"/>
</dbReference>
<gene>
    <name evidence="1" type="ORF">JI748_08805</name>
</gene>
<dbReference type="Proteomes" id="UP000595857">
    <property type="component" value="Chromosome"/>
</dbReference>
<evidence type="ECO:0000313" key="1">
    <source>
        <dbReference type="EMBL" id="QQR37908.1"/>
    </source>
</evidence>
<dbReference type="Pfam" id="PF13711">
    <property type="entry name" value="DUF4160"/>
    <property type="match status" value="1"/>
</dbReference>
<dbReference type="InterPro" id="IPR025427">
    <property type="entry name" value="DUF4160"/>
</dbReference>
<accession>A0ABX7C0Z6</accession>
<sequence>MVTVLREGGLRYVIYLNDHEPAHLHVYGDGEVKIDIATLKILSVRSMSRRDVSRALVIVAAR</sequence>
<name>A0ABX7C0Z6_9HYPH</name>
<evidence type="ECO:0000313" key="2">
    <source>
        <dbReference type="Proteomes" id="UP000595857"/>
    </source>
</evidence>
<protein>
    <submittedName>
        <fullName evidence="1">DUF4160 domain-containing protein</fullName>
    </submittedName>
</protein>